<feature type="domain" description="Mur ligase central" evidence="8">
    <location>
        <begin position="29"/>
        <end position="247"/>
    </location>
</feature>
<evidence type="ECO:0000256" key="6">
    <source>
        <dbReference type="ARBA" id="ARBA00022842"/>
    </source>
</evidence>
<dbReference type="GO" id="GO:0006730">
    <property type="term" value="P:one-carbon metabolic process"/>
    <property type="evidence" value="ECO:0007669"/>
    <property type="project" value="UniProtKB-KW"/>
</dbReference>
<evidence type="ECO:0000256" key="2">
    <source>
        <dbReference type="ARBA" id="ARBA00022598"/>
    </source>
</evidence>
<dbReference type="Gene3D" id="3.90.190.20">
    <property type="entry name" value="Mur ligase, C-terminal domain"/>
    <property type="match status" value="1"/>
</dbReference>
<evidence type="ECO:0000256" key="1">
    <source>
        <dbReference type="ARBA" id="ARBA00008276"/>
    </source>
</evidence>
<dbReference type="EMBL" id="LT598469">
    <property type="protein sequence ID" value="SCV00444.1"/>
    <property type="molecule type" value="Genomic_DNA"/>
</dbReference>
<evidence type="ECO:0000256" key="3">
    <source>
        <dbReference type="ARBA" id="ARBA00022723"/>
    </source>
</evidence>
<dbReference type="AlphaFoldDB" id="A0A1G4K8V5"/>
<dbReference type="PROSITE" id="PS01011">
    <property type="entry name" value="FOLYLPOLYGLU_SYNT_1"/>
    <property type="match status" value="1"/>
</dbReference>
<dbReference type="GO" id="GO:0005829">
    <property type="term" value="C:cytosol"/>
    <property type="evidence" value="ECO:0007669"/>
    <property type="project" value="TreeGrafter"/>
</dbReference>
<gene>
    <name evidence="9" type="ORF">LAMI_0G05094G</name>
</gene>
<sequence>MAIELGLSRVQNLLRSLGNPQNKLRVLHVAGTNGKGSVCTYLQSILQTQKTALVGKFTSPHLIHITESISVNDQAIPLPVFHSIRNRLESINQELQLKCTEFELLTCTAFEYFWQKKCQWCVLEVGLGGRLDATNCVQGHRKICGITKIGKDHESFLGDTIEKIAYEKAGIIVEGVPFVAVDGTNDPQVLKVIETKAHMTATHVSVVNSNETAPDVIRTETWGEIPRSCIPLNGAYQTANASVALAMLEYLHQKGLVTLDRQQIVDGLHNVQWPGRLQTLQYSVCPEHNLQILLDGAHNGAAALELSAYLQTQVRTVNDRGKTNPITFVLAVTNGKDVTSLLTPLVTPDDTVIVTQFEAVDKMPWIASMQPEELATTVEKHTHNVLVEPKLDDALKRAHMLNRGPVVVCGSLYLCGQLLRNVSGTP</sequence>
<dbReference type="InterPro" id="IPR018109">
    <property type="entry name" value="Folylpolyglutamate_synth_CS"/>
</dbReference>
<dbReference type="GO" id="GO:0004326">
    <property type="term" value="F:tetrahydrofolylpolyglutamate synthase activity"/>
    <property type="evidence" value="ECO:0007669"/>
    <property type="project" value="InterPro"/>
</dbReference>
<evidence type="ECO:0000313" key="10">
    <source>
        <dbReference type="Proteomes" id="UP000191024"/>
    </source>
</evidence>
<dbReference type="GO" id="GO:0008841">
    <property type="term" value="F:dihydrofolate synthase activity"/>
    <property type="evidence" value="ECO:0007669"/>
    <property type="project" value="UniProtKB-EC"/>
</dbReference>
<dbReference type="OrthoDB" id="5212574at2759"/>
<dbReference type="UniPathway" id="UPA00850"/>
<protein>
    <recommendedName>
        <fullName evidence="7">Dihydrofolate synthetase</fullName>
        <ecNumber evidence="7">6.3.2.12</ecNumber>
    </recommendedName>
</protein>
<dbReference type="InterPro" id="IPR001645">
    <property type="entry name" value="Folylpolyglutamate_synth"/>
</dbReference>
<reference evidence="9 10" key="1">
    <citation type="submission" date="2016-03" db="EMBL/GenBank/DDBJ databases">
        <authorList>
            <person name="Devillers H."/>
        </authorList>
    </citation>
    <scope>NUCLEOTIDE SEQUENCE [LARGE SCALE GENOMIC DNA]</scope>
    <source>
        <strain evidence="9">CBS 11717</strain>
    </source>
</reference>
<evidence type="ECO:0000256" key="4">
    <source>
        <dbReference type="ARBA" id="ARBA00022741"/>
    </source>
</evidence>
<proteinExistence type="inferred from homology"/>
<name>A0A1G4K8V5_9SACH</name>
<organism evidence="9 10">
    <name type="scientific">Lachancea mirantina</name>
    <dbReference type="NCBI Taxonomy" id="1230905"/>
    <lineage>
        <taxon>Eukaryota</taxon>
        <taxon>Fungi</taxon>
        <taxon>Dikarya</taxon>
        <taxon>Ascomycota</taxon>
        <taxon>Saccharomycotina</taxon>
        <taxon>Saccharomycetes</taxon>
        <taxon>Saccharomycetales</taxon>
        <taxon>Saccharomycetaceae</taxon>
        <taxon>Lachancea</taxon>
    </lineage>
</organism>
<keyword evidence="6" id="KW-0460">Magnesium</keyword>
<keyword evidence="3" id="KW-0479">Metal-binding</keyword>
<dbReference type="GO" id="GO:0046872">
    <property type="term" value="F:metal ion binding"/>
    <property type="evidence" value="ECO:0007669"/>
    <property type="project" value="UniProtKB-KW"/>
</dbReference>
<dbReference type="SUPFAM" id="SSF53623">
    <property type="entry name" value="MurD-like peptide ligases, catalytic domain"/>
    <property type="match status" value="1"/>
</dbReference>
<dbReference type="EC" id="6.3.2.12" evidence="7"/>
<dbReference type="Pfam" id="PF08245">
    <property type="entry name" value="Mur_ligase_M"/>
    <property type="match status" value="1"/>
</dbReference>
<dbReference type="FunFam" id="3.40.1190.10:FF:000010">
    <property type="entry name" value="Dihydrofolate synthetase"/>
    <property type="match status" value="1"/>
</dbReference>
<dbReference type="PANTHER" id="PTHR11136:SF0">
    <property type="entry name" value="DIHYDROFOLATE SYNTHETASE-RELATED"/>
    <property type="match status" value="1"/>
</dbReference>
<comment type="similarity">
    <text evidence="1 7">Belongs to the folylpolyglutamate synthase family.</text>
</comment>
<evidence type="ECO:0000259" key="8">
    <source>
        <dbReference type="Pfam" id="PF08245"/>
    </source>
</evidence>
<dbReference type="Gene3D" id="3.40.1190.10">
    <property type="entry name" value="Mur-like, catalytic domain"/>
    <property type="match status" value="1"/>
</dbReference>
<dbReference type="Proteomes" id="UP000191024">
    <property type="component" value="Chromosome G"/>
</dbReference>
<dbReference type="InterPro" id="IPR013221">
    <property type="entry name" value="Mur_ligase_cen"/>
</dbReference>
<keyword evidence="4 7" id="KW-0547">Nucleotide-binding</keyword>
<keyword evidence="7" id="KW-0554">One-carbon metabolism</keyword>
<dbReference type="GO" id="GO:0005739">
    <property type="term" value="C:mitochondrion"/>
    <property type="evidence" value="ECO:0007669"/>
    <property type="project" value="TreeGrafter"/>
</dbReference>
<dbReference type="GO" id="GO:0005524">
    <property type="term" value="F:ATP binding"/>
    <property type="evidence" value="ECO:0007669"/>
    <property type="project" value="UniProtKB-KW"/>
</dbReference>
<comment type="catalytic activity">
    <reaction evidence="7">
        <text>7,8-dihydropteroate + L-glutamate + ATP = 7,8-dihydrofolate + ADP + phosphate + H(+)</text>
        <dbReference type="Rhea" id="RHEA:23584"/>
        <dbReference type="ChEBI" id="CHEBI:15378"/>
        <dbReference type="ChEBI" id="CHEBI:17839"/>
        <dbReference type="ChEBI" id="CHEBI:29985"/>
        <dbReference type="ChEBI" id="CHEBI:30616"/>
        <dbReference type="ChEBI" id="CHEBI:43474"/>
        <dbReference type="ChEBI" id="CHEBI:57451"/>
        <dbReference type="ChEBI" id="CHEBI:456216"/>
        <dbReference type="EC" id="6.3.2.12"/>
    </reaction>
</comment>
<dbReference type="SUPFAM" id="SSF53244">
    <property type="entry name" value="MurD-like peptide ligases, peptide-binding domain"/>
    <property type="match status" value="1"/>
</dbReference>
<evidence type="ECO:0000256" key="7">
    <source>
        <dbReference type="PIRNR" id="PIRNR001563"/>
    </source>
</evidence>
<keyword evidence="2 7" id="KW-0436">Ligase</keyword>
<dbReference type="PIRSF" id="PIRSF001563">
    <property type="entry name" value="Folylpolyglu_synth"/>
    <property type="match status" value="1"/>
</dbReference>
<evidence type="ECO:0000313" key="9">
    <source>
        <dbReference type="EMBL" id="SCV00444.1"/>
    </source>
</evidence>
<accession>A0A1G4K8V5</accession>
<dbReference type="NCBIfam" id="TIGR01499">
    <property type="entry name" value="folC"/>
    <property type="match status" value="1"/>
</dbReference>
<dbReference type="STRING" id="1230905.A0A1G4K8V5"/>
<dbReference type="PANTHER" id="PTHR11136">
    <property type="entry name" value="FOLYLPOLYGLUTAMATE SYNTHASE-RELATED"/>
    <property type="match status" value="1"/>
</dbReference>
<keyword evidence="5 7" id="KW-0067">ATP-binding</keyword>
<evidence type="ECO:0000256" key="5">
    <source>
        <dbReference type="ARBA" id="ARBA00022840"/>
    </source>
</evidence>
<dbReference type="InterPro" id="IPR036565">
    <property type="entry name" value="Mur-like_cat_sf"/>
</dbReference>
<keyword evidence="10" id="KW-1185">Reference proteome</keyword>
<comment type="pathway">
    <text evidence="7">Cofactor biosynthesis; tetrahydrofolylpolyglutamate biosynthesis.</text>
</comment>
<dbReference type="InterPro" id="IPR036615">
    <property type="entry name" value="Mur_ligase_C_dom_sf"/>
</dbReference>